<keyword evidence="3" id="KW-1185">Reference proteome</keyword>
<sequence length="283" mass="31329">MWRQIAKRANVYLHDSVGRQVIQEKKCLGLVCDRLDGFPEGEIISLIPFYCCTAPVLCLAAPFGSRLKGKLSAYEVSDTTLGVRVEFSHDSALTVVHTAYCLTYPTIITDYLRSSVNDTRSAEQGFSPDLSPQDALKLVQIKSLNHSLLEAIHRDLTQCGVDIPLRSLIDAHSICASRCVDVPLGESVLGGAAFVPVVDLINHDRNESNVCVYMEAAGRLTASLKGEAREYLEIHSKCPFFVVLRTATAIPDGGELTYRYVDPADPLYHDNVYWASRFFFVPL</sequence>
<dbReference type="SUPFAM" id="SSF82199">
    <property type="entry name" value="SET domain"/>
    <property type="match status" value="1"/>
</dbReference>
<evidence type="ECO:0000313" key="2">
    <source>
        <dbReference type="EMBL" id="CAD2217438.1"/>
    </source>
</evidence>
<name>A0A7G2CC97_9TRYP</name>
<dbReference type="InterPro" id="IPR001214">
    <property type="entry name" value="SET_dom"/>
</dbReference>
<protein>
    <recommendedName>
        <fullName evidence="1">SET domain-containing protein</fullName>
    </recommendedName>
</protein>
<accession>A0A7G2CC97</accession>
<dbReference type="InterPro" id="IPR046341">
    <property type="entry name" value="SET_dom_sf"/>
</dbReference>
<dbReference type="Gene3D" id="3.90.1410.10">
    <property type="entry name" value="set domain protein methyltransferase, domain 1"/>
    <property type="match status" value="1"/>
</dbReference>
<dbReference type="PROSITE" id="PS50280">
    <property type="entry name" value="SET"/>
    <property type="match status" value="1"/>
</dbReference>
<reference evidence="2 3" key="1">
    <citation type="submission" date="2020-08" db="EMBL/GenBank/DDBJ databases">
        <authorList>
            <person name="Newling K."/>
            <person name="Davey J."/>
            <person name="Forrester S."/>
        </authorList>
    </citation>
    <scope>NUCLEOTIDE SEQUENCE [LARGE SCALE GENOMIC DNA]</scope>
    <source>
        <strain evidence="3">Crithidia deanei Carvalho (ATCC PRA-265)</strain>
    </source>
</reference>
<feature type="domain" description="SET" evidence="1">
    <location>
        <begin position="9"/>
        <end position="261"/>
    </location>
</feature>
<dbReference type="Proteomes" id="UP000515908">
    <property type="component" value="Chromosome 08"/>
</dbReference>
<dbReference type="EMBL" id="LR877152">
    <property type="protein sequence ID" value="CAD2217438.1"/>
    <property type="molecule type" value="Genomic_DNA"/>
</dbReference>
<dbReference type="AlphaFoldDB" id="A0A7G2CC97"/>
<proteinExistence type="predicted"/>
<organism evidence="2 3">
    <name type="scientific">Angomonas deanei</name>
    <dbReference type="NCBI Taxonomy" id="59799"/>
    <lineage>
        <taxon>Eukaryota</taxon>
        <taxon>Discoba</taxon>
        <taxon>Euglenozoa</taxon>
        <taxon>Kinetoplastea</taxon>
        <taxon>Metakinetoplastina</taxon>
        <taxon>Trypanosomatida</taxon>
        <taxon>Trypanosomatidae</taxon>
        <taxon>Strigomonadinae</taxon>
        <taxon>Angomonas</taxon>
    </lineage>
</organism>
<evidence type="ECO:0000259" key="1">
    <source>
        <dbReference type="PROSITE" id="PS50280"/>
    </source>
</evidence>
<dbReference type="VEuPathDB" id="TriTrypDB:ADEAN_000491600"/>
<gene>
    <name evidence="2" type="ORF">ADEAN_000491600</name>
</gene>
<evidence type="ECO:0000313" key="3">
    <source>
        <dbReference type="Proteomes" id="UP000515908"/>
    </source>
</evidence>